<comment type="function">
    <text evidence="3">A helicase/nuclease that prepares dsDNA breaks (DSB) for recombinational DNA repair. Binds to DSBs and unwinds DNA via a highly rapid and processive ATP-dependent bidirectional helicase activity. Unwinds dsDNA until it encounters a Chi (crossover hotspot instigator) sequence from the 3' direction. Cuts ssDNA a few nucleotides 3' to the Chi site. The properties and activities of the enzyme are changed at Chi. The Chi-altered holoenzyme produces a long 3'-ssDNA overhang and facilitates RecA-binding to the ssDNA for homologous DNA recombination and repair. Holoenzyme degrades any linearized DNA that is unable to undergo homologous recombination. In the holoenzyme this subunit has ssDNA-dependent ATPase and 5'-3' helicase activity. When added to pre-assembled RecBC greatly stimulates nuclease activity and augments holoenzyme processivity. Negatively regulates the RecA-loading ability of RecBCD.</text>
</comment>
<dbReference type="RefSeq" id="WP_200521005.1">
    <property type="nucleotide sequence ID" value="NZ_JAEHNZ010000001.1"/>
</dbReference>
<comment type="caution">
    <text evidence="5">The sequence shown here is derived from an EMBL/GenBank/DDBJ whole genome shotgun (WGS) entry which is preliminary data.</text>
</comment>
<dbReference type="EC" id="5.6.2.3" evidence="3"/>
<dbReference type="InterPro" id="IPR006344">
    <property type="entry name" value="RecD"/>
</dbReference>
<dbReference type="InterPro" id="IPR027785">
    <property type="entry name" value="UvrD-like_helicase_C"/>
</dbReference>
<keyword evidence="3" id="KW-0269">Exonuclease</keyword>
<dbReference type="Pfam" id="PF13538">
    <property type="entry name" value="UvrD_C_2"/>
    <property type="match status" value="1"/>
</dbReference>
<dbReference type="SMART" id="SM00382">
    <property type="entry name" value="AAA"/>
    <property type="match status" value="1"/>
</dbReference>
<keyword evidence="3" id="KW-0347">Helicase</keyword>
<sequence>MNITDIPDTDSIPAAQSVNRLFAHIAPAAAETVAPFVERLFAALLHGNTFIYISQAEADALAQAAPLVGSDASSPVVLHGRRLFIAKYWHLEKQLAAEIQRLSAHTPRQPEKPLAELLANWFADDTSRDQRAAAALALLKNFVLISGGPGTGKTTTVAKLLALLHRQPAPRTALVAPTGKAAARLTESLHRASAAIPDLDAEAQRYLASLTGQTVHRLLGLKPPQMQPEYHAHNPLPLDCVLIDEASMMDNHLLYQLLAALPSHCRVILLGDADQLPSVGAGAVLDALSHNHQMQPETTTALRQLLPDVEHFPTLAEQHARLTISHRFHAQSGIGNLARAVQQGSASAWHAIAEHPNELFAQPRNLAALVAQLYQHHTAYWQAIRAGNLAAAFAEQSRLIVLTALRHDAEHINNLYRTLLQQHGHTRPQSPWYAGQIIMITRNAPSQQLYNGDIGIIMQPENDGNDLRACFPSESANGSGYRSIPLSRLPEHETAYAITTHKSQGSEYEQVWFAAPAQAPYSRALLYTAITRAKQQFVYWGDEAGFQAACAHNEHRNSALGMFLKEG</sequence>
<name>A0ABS1BPM9_9NEIS</name>
<comment type="catalytic activity">
    <reaction evidence="3">
        <text>ATP + H2O = ADP + phosphate + H(+)</text>
        <dbReference type="Rhea" id="RHEA:13065"/>
        <dbReference type="ChEBI" id="CHEBI:15377"/>
        <dbReference type="ChEBI" id="CHEBI:15378"/>
        <dbReference type="ChEBI" id="CHEBI:30616"/>
        <dbReference type="ChEBI" id="CHEBI:43474"/>
        <dbReference type="ChEBI" id="CHEBI:456216"/>
        <dbReference type="EC" id="5.6.2.3"/>
    </reaction>
</comment>
<dbReference type="InterPro" id="IPR003593">
    <property type="entry name" value="AAA+_ATPase"/>
</dbReference>
<dbReference type="SUPFAM" id="SSF52540">
    <property type="entry name" value="P-loop containing nucleoside triphosphate hydrolases"/>
    <property type="match status" value="1"/>
</dbReference>
<dbReference type="Pfam" id="PF13245">
    <property type="entry name" value="AAA_19"/>
    <property type="match status" value="1"/>
</dbReference>
<dbReference type="NCBIfam" id="TIGR01447">
    <property type="entry name" value="recD"/>
    <property type="match status" value="1"/>
</dbReference>
<feature type="domain" description="AAA+ ATPase" evidence="4">
    <location>
        <begin position="139"/>
        <end position="298"/>
    </location>
</feature>
<dbReference type="InterPro" id="IPR027417">
    <property type="entry name" value="P-loop_NTPase"/>
</dbReference>
<keyword evidence="1 3" id="KW-0547">Nucleotide-binding</keyword>
<evidence type="ECO:0000313" key="5">
    <source>
        <dbReference type="EMBL" id="MBK0395193.1"/>
    </source>
</evidence>
<dbReference type="HAMAP" id="MF_01487">
    <property type="entry name" value="RecD"/>
    <property type="match status" value="1"/>
</dbReference>
<comment type="miscellaneous">
    <text evidence="3">In the RecBCD complex, RecB has a slow 3'-5' helicase, an exonuclease activity and loads RecA onto ssDNA, RecD has a fast 5'-3' helicase activity, while RecC stimulates the ATPase and processivity of the RecB helicase and contributes to recognition of the Chi site.</text>
</comment>
<dbReference type="PANTHER" id="PTHR43788:SF6">
    <property type="entry name" value="DNA HELICASE B"/>
    <property type="match status" value="1"/>
</dbReference>
<comment type="subunit">
    <text evidence="3">Heterotrimer of RecB, RecC and RecD. All subunits contribute to DNA-binding.</text>
</comment>
<proteinExistence type="inferred from homology"/>
<keyword evidence="3" id="KW-0413">Isomerase</keyword>
<evidence type="ECO:0000256" key="3">
    <source>
        <dbReference type="HAMAP-Rule" id="MF_01487"/>
    </source>
</evidence>
<dbReference type="Gene3D" id="3.40.50.300">
    <property type="entry name" value="P-loop containing nucleotide triphosphate hydrolases"/>
    <property type="match status" value="3"/>
</dbReference>
<evidence type="ECO:0000259" key="4">
    <source>
        <dbReference type="SMART" id="SM00382"/>
    </source>
</evidence>
<gene>
    <name evidence="3 5" type="primary">recD</name>
    <name evidence="5" type="ORF">JDW22_00995</name>
</gene>
<evidence type="ECO:0000256" key="1">
    <source>
        <dbReference type="ARBA" id="ARBA00022741"/>
    </source>
</evidence>
<feature type="binding site" evidence="3">
    <location>
        <begin position="147"/>
        <end position="154"/>
    </location>
    <ligand>
        <name>ATP</name>
        <dbReference type="ChEBI" id="CHEBI:30616"/>
    </ligand>
</feature>
<protein>
    <recommendedName>
        <fullName evidence="3">RecBCD enzyme subunit RecD</fullName>
        <ecNumber evidence="3">5.6.2.3</ecNumber>
    </recommendedName>
    <alternativeName>
        <fullName evidence="3">DNA 5'-3' helicase subunit RecD</fullName>
    </alternativeName>
    <alternativeName>
        <fullName evidence="3">Exonuclease V subunit RecD</fullName>
        <shortName evidence="3">ExoV subunit RecD</shortName>
    </alternativeName>
    <alternativeName>
        <fullName evidence="3">Helicase/nuclease RecBCD subunit RecD</fullName>
    </alternativeName>
</protein>
<keyword evidence="3 5" id="KW-0378">Hydrolase</keyword>
<dbReference type="Proteomes" id="UP000614058">
    <property type="component" value="Unassembled WGS sequence"/>
</dbReference>
<keyword evidence="6" id="KW-1185">Reference proteome</keyword>
<keyword evidence="2 3" id="KW-0067">ATP-binding</keyword>
<keyword evidence="3" id="KW-0234">DNA repair</keyword>
<dbReference type="GO" id="GO:0008854">
    <property type="term" value="F:exodeoxyribonuclease V activity"/>
    <property type="evidence" value="ECO:0007669"/>
    <property type="project" value="UniProtKB-EC"/>
</dbReference>
<keyword evidence="3" id="KW-0227">DNA damage</keyword>
<dbReference type="CDD" id="cd18809">
    <property type="entry name" value="SF1_C_RecD"/>
    <property type="match status" value="1"/>
</dbReference>
<keyword evidence="3" id="KW-0238">DNA-binding</keyword>
<organism evidence="5 6">
    <name type="scientific">Kingella bonacorsii</name>
    <dbReference type="NCBI Taxonomy" id="2796361"/>
    <lineage>
        <taxon>Bacteria</taxon>
        <taxon>Pseudomonadati</taxon>
        <taxon>Pseudomonadota</taxon>
        <taxon>Betaproteobacteria</taxon>
        <taxon>Neisseriales</taxon>
        <taxon>Neisseriaceae</taxon>
        <taxon>Kingella</taxon>
    </lineage>
</organism>
<keyword evidence="3" id="KW-0540">Nuclease</keyword>
<evidence type="ECO:0000256" key="2">
    <source>
        <dbReference type="ARBA" id="ARBA00022840"/>
    </source>
</evidence>
<dbReference type="PANTHER" id="PTHR43788">
    <property type="entry name" value="DNA2/NAM7 HELICASE FAMILY MEMBER"/>
    <property type="match status" value="1"/>
</dbReference>
<reference evidence="5 6" key="1">
    <citation type="journal article" date="2021" name="Pathogens">
        <title>Isolation and Characterization of Kingella bonacorsii sp. nov., A Novel Kingella Species Detected in a Stable Periodontitis Subject.</title>
        <authorList>
            <person name="Antezack A."/>
            <person name="Boxberger M."/>
            <person name="Rolland C."/>
            <person name="Monnet-Corti V."/>
            <person name="La Scola B."/>
        </authorList>
    </citation>
    <scope>NUCLEOTIDE SEQUENCE [LARGE SCALE GENOMIC DNA]</scope>
    <source>
        <strain evidence="5 6">Marseille-Q4569</strain>
    </source>
</reference>
<dbReference type="EMBL" id="JAEHNZ010000001">
    <property type="protein sequence ID" value="MBK0395193.1"/>
    <property type="molecule type" value="Genomic_DNA"/>
</dbReference>
<evidence type="ECO:0000313" key="6">
    <source>
        <dbReference type="Proteomes" id="UP000614058"/>
    </source>
</evidence>
<comment type="similarity">
    <text evidence="3">Belongs to the RecD family.</text>
</comment>
<accession>A0ABS1BPM9</accession>
<dbReference type="InterPro" id="IPR050534">
    <property type="entry name" value="Coronavir_polyprotein_1ab"/>
</dbReference>
<dbReference type="CDD" id="cd17933">
    <property type="entry name" value="DEXSc_RecD-like"/>
    <property type="match status" value="1"/>
</dbReference>